<evidence type="ECO:0008006" key="4">
    <source>
        <dbReference type="Google" id="ProtNLM"/>
    </source>
</evidence>
<dbReference type="HOGENOM" id="CLU_098378_0_0_1"/>
<dbReference type="VEuPathDB" id="FungiDB:CTRG_03592"/>
<keyword evidence="3" id="KW-1185">Reference proteome</keyword>
<sequence length="249" mass="28547">MLLLLLILILIQTAIGVLPDPNPSHLDKPILKVTTKTHDKTIMINTLQSVASNISVTAMSHVGVAKWSSTDMRQCIEGSNIKYYIRSIRLSDRDFIASECRTNINPRFQSILQPTNNIHNLILRDDNAIDSQLKANLMDEFGGYYQFKSIKFNDFQNNMNYDLQCVIDYQQLMQVKFKETVVEVNLEKRVEVSDDCHFDKLNPNFQGTSVDYVTTFLPVNGTFYCQKGKTYTCNRTIAETKNARFKLPD</sequence>
<dbReference type="eggNOG" id="ENOG502RQ0B">
    <property type="taxonomic scope" value="Eukaryota"/>
</dbReference>
<evidence type="ECO:0000256" key="1">
    <source>
        <dbReference type="SAM" id="SignalP"/>
    </source>
</evidence>
<dbReference type="AlphaFoldDB" id="C5MC00"/>
<dbReference type="Proteomes" id="UP000002037">
    <property type="component" value="Unassembled WGS sequence"/>
</dbReference>
<dbReference type="GeneID" id="8297448"/>
<dbReference type="EMBL" id="GG692398">
    <property type="protein sequence ID" value="EER33167.1"/>
    <property type="molecule type" value="Genomic_DNA"/>
</dbReference>
<dbReference type="OrthoDB" id="4076141at2759"/>
<feature type="signal peptide" evidence="1">
    <location>
        <begin position="1"/>
        <end position="16"/>
    </location>
</feature>
<feature type="chain" id="PRO_5002955553" description="Agglutinin-like protein N-terminal domain-containing protein" evidence="1">
    <location>
        <begin position="17"/>
        <end position="249"/>
    </location>
</feature>
<protein>
    <recommendedName>
        <fullName evidence="4">Agglutinin-like protein N-terminal domain-containing protein</fullName>
    </recommendedName>
</protein>
<name>C5MC00_CANTT</name>
<evidence type="ECO:0000313" key="2">
    <source>
        <dbReference type="EMBL" id="EER33167.1"/>
    </source>
</evidence>
<dbReference type="RefSeq" id="XP_002549295.1">
    <property type="nucleotide sequence ID" value="XM_002549249.1"/>
</dbReference>
<keyword evidence="1" id="KW-0732">Signal</keyword>
<gene>
    <name evidence="2" type="ORF">CTRG_03592</name>
</gene>
<dbReference type="KEGG" id="ctp:CTRG_03592"/>
<reference evidence="2 3" key="1">
    <citation type="journal article" date="2009" name="Nature">
        <title>Evolution of pathogenicity and sexual reproduction in eight Candida genomes.</title>
        <authorList>
            <person name="Butler G."/>
            <person name="Rasmussen M.D."/>
            <person name="Lin M.F."/>
            <person name="Santos M.A."/>
            <person name="Sakthikumar S."/>
            <person name="Munro C.A."/>
            <person name="Rheinbay E."/>
            <person name="Grabherr M."/>
            <person name="Forche A."/>
            <person name="Reedy J.L."/>
            <person name="Agrafioti I."/>
            <person name="Arnaud M.B."/>
            <person name="Bates S."/>
            <person name="Brown A.J."/>
            <person name="Brunke S."/>
            <person name="Costanzo M.C."/>
            <person name="Fitzpatrick D.A."/>
            <person name="de Groot P.W."/>
            <person name="Harris D."/>
            <person name="Hoyer L.L."/>
            <person name="Hube B."/>
            <person name="Klis F.M."/>
            <person name="Kodira C."/>
            <person name="Lennard N."/>
            <person name="Logue M.E."/>
            <person name="Martin R."/>
            <person name="Neiman A.M."/>
            <person name="Nikolaou E."/>
            <person name="Quail M.A."/>
            <person name="Quinn J."/>
            <person name="Santos M.C."/>
            <person name="Schmitzberger F.F."/>
            <person name="Sherlock G."/>
            <person name="Shah P."/>
            <person name="Silverstein K.A."/>
            <person name="Skrzypek M.S."/>
            <person name="Soll D."/>
            <person name="Staggs R."/>
            <person name="Stansfield I."/>
            <person name="Stumpf M.P."/>
            <person name="Sudbery P.E."/>
            <person name="Srikantha T."/>
            <person name="Zeng Q."/>
            <person name="Berman J."/>
            <person name="Berriman M."/>
            <person name="Heitman J."/>
            <person name="Gow N.A."/>
            <person name="Lorenz M.C."/>
            <person name="Birren B.W."/>
            <person name="Kellis M."/>
            <person name="Cuomo C.A."/>
        </authorList>
    </citation>
    <scope>NUCLEOTIDE SEQUENCE [LARGE SCALE GENOMIC DNA]</scope>
    <source>
        <strain evidence="3">ATCC MYA-3404 / T1</strain>
    </source>
</reference>
<accession>C5MC00</accession>
<organism evidence="2 3">
    <name type="scientific">Candida tropicalis (strain ATCC MYA-3404 / T1)</name>
    <name type="common">Yeast</name>
    <dbReference type="NCBI Taxonomy" id="294747"/>
    <lineage>
        <taxon>Eukaryota</taxon>
        <taxon>Fungi</taxon>
        <taxon>Dikarya</taxon>
        <taxon>Ascomycota</taxon>
        <taxon>Saccharomycotina</taxon>
        <taxon>Pichiomycetes</taxon>
        <taxon>Debaryomycetaceae</taxon>
        <taxon>Candida/Lodderomyces clade</taxon>
        <taxon>Candida</taxon>
    </lineage>
</organism>
<proteinExistence type="predicted"/>
<evidence type="ECO:0000313" key="3">
    <source>
        <dbReference type="Proteomes" id="UP000002037"/>
    </source>
</evidence>